<evidence type="ECO:0000313" key="2">
    <source>
        <dbReference type="Proteomes" id="UP000222531"/>
    </source>
</evidence>
<reference evidence="1 2" key="1">
    <citation type="journal article" date="2017" name="Biochemistry">
        <title>Identification of the Biosynthetic Pathway for the Antibiotic Bicyclomycin.</title>
        <authorList>
            <person name="Patteson J."/>
            <person name="Cai W."/>
            <person name="Johnson R.A."/>
            <person name="Santa Maria K."/>
            <person name="Li B."/>
        </authorList>
    </citation>
    <scope>NUCLEOTIDE SEQUENCE [LARGE SCALE GENOMIC DNA]</scope>
    <source>
        <strain evidence="1 2">ATCC 21532</strain>
    </source>
</reference>
<dbReference type="AlphaFoldDB" id="A0A2G1XLQ1"/>
<evidence type="ECO:0000313" key="1">
    <source>
        <dbReference type="EMBL" id="PHQ52111.1"/>
    </source>
</evidence>
<evidence type="ECO:0008006" key="3">
    <source>
        <dbReference type="Google" id="ProtNLM"/>
    </source>
</evidence>
<dbReference type="Proteomes" id="UP000222531">
    <property type="component" value="Unassembled WGS sequence"/>
</dbReference>
<accession>A0A2G1XLQ1</accession>
<organism evidence="1 2">
    <name type="scientific">Streptomyces cinnamoneus</name>
    <name type="common">Streptoverticillium cinnamoneum</name>
    <dbReference type="NCBI Taxonomy" id="53446"/>
    <lineage>
        <taxon>Bacteria</taxon>
        <taxon>Bacillati</taxon>
        <taxon>Actinomycetota</taxon>
        <taxon>Actinomycetes</taxon>
        <taxon>Kitasatosporales</taxon>
        <taxon>Streptomycetaceae</taxon>
        <taxon>Streptomyces</taxon>
        <taxon>Streptomyces cinnamoneus group</taxon>
    </lineage>
</organism>
<gene>
    <name evidence="1" type="ORF">BLA24_09315</name>
</gene>
<dbReference type="RefSeq" id="WP_099198670.1">
    <property type="nucleotide sequence ID" value="NZ_PKFQ01000001.1"/>
</dbReference>
<protein>
    <recommendedName>
        <fullName evidence="3">Addiction module toxin RelE</fullName>
    </recommendedName>
</protein>
<dbReference type="OrthoDB" id="4291601at2"/>
<sequence>MYALKYDATIAAVWDALPQSVSAQLSDVLAAACTDPLAATVPYGEDDGIMRMLVLDEVFAVIYLGHQTKTLHIYQIDYLG</sequence>
<keyword evidence="2" id="KW-1185">Reference proteome</keyword>
<proteinExistence type="predicted"/>
<name>A0A2G1XLQ1_STRCJ</name>
<dbReference type="EMBL" id="NHZO01000097">
    <property type="protein sequence ID" value="PHQ52111.1"/>
    <property type="molecule type" value="Genomic_DNA"/>
</dbReference>
<comment type="caution">
    <text evidence="1">The sequence shown here is derived from an EMBL/GenBank/DDBJ whole genome shotgun (WGS) entry which is preliminary data.</text>
</comment>